<dbReference type="PANTHER" id="PTHR30086:SF20">
    <property type="entry name" value="ARGININE EXPORTER PROTEIN ARGO-RELATED"/>
    <property type="match status" value="1"/>
</dbReference>
<evidence type="ECO:0000256" key="2">
    <source>
        <dbReference type="ARBA" id="ARBA00022475"/>
    </source>
</evidence>
<evidence type="ECO:0000256" key="6">
    <source>
        <dbReference type="SAM" id="Phobius"/>
    </source>
</evidence>
<feature type="transmembrane region" description="Helical" evidence="6">
    <location>
        <begin position="149"/>
        <end position="175"/>
    </location>
</feature>
<dbReference type="InterPro" id="IPR001123">
    <property type="entry name" value="LeuE-type"/>
</dbReference>
<feature type="transmembrane region" description="Helical" evidence="6">
    <location>
        <begin position="116"/>
        <end position="137"/>
    </location>
</feature>
<keyword evidence="4 6" id="KW-1133">Transmembrane helix</keyword>
<accession>A0A2S6GEW5</accession>
<dbReference type="GO" id="GO:0015171">
    <property type="term" value="F:amino acid transmembrane transporter activity"/>
    <property type="evidence" value="ECO:0007669"/>
    <property type="project" value="TreeGrafter"/>
</dbReference>
<dbReference type="Proteomes" id="UP000239203">
    <property type="component" value="Unassembled WGS sequence"/>
</dbReference>
<reference evidence="7 8" key="1">
    <citation type="submission" date="2018-02" db="EMBL/GenBank/DDBJ databases">
        <title>Genomic Encyclopedia of Archaeal and Bacterial Type Strains, Phase II (KMG-II): from individual species to whole genera.</title>
        <authorList>
            <person name="Goeker M."/>
        </authorList>
    </citation>
    <scope>NUCLEOTIDE SEQUENCE [LARGE SCALE GENOMIC DNA]</scope>
    <source>
        <strain evidence="7 8">YU 961-1</strain>
    </source>
</reference>
<feature type="transmembrane region" description="Helical" evidence="6">
    <location>
        <begin position="6"/>
        <end position="28"/>
    </location>
</feature>
<dbReference type="PANTHER" id="PTHR30086">
    <property type="entry name" value="ARGININE EXPORTER PROTEIN ARGO"/>
    <property type="match status" value="1"/>
</dbReference>
<comment type="subcellular location">
    <subcellularLocation>
        <location evidence="1">Cell membrane</location>
        <topology evidence="1">Multi-pass membrane protein</topology>
    </subcellularLocation>
</comment>
<keyword evidence="2" id="KW-1003">Cell membrane</keyword>
<dbReference type="RefSeq" id="WP_104482389.1">
    <property type="nucleotide sequence ID" value="NZ_CP154825.1"/>
</dbReference>
<dbReference type="AlphaFoldDB" id="A0A2S6GEW5"/>
<evidence type="ECO:0000256" key="1">
    <source>
        <dbReference type="ARBA" id="ARBA00004651"/>
    </source>
</evidence>
<evidence type="ECO:0000313" key="7">
    <source>
        <dbReference type="EMBL" id="PPK63764.1"/>
    </source>
</evidence>
<keyword evidence="5 6" id="KW-0472">Membrane</keyword>
<organism evidence="7 8">
    <name type="scientific">Actinokineospora auranticolor</name>
    <dbReference type="NCBI Taxonomy" id="155976"/>
    <lineage>
        <taxon>Bacteria</taxon>
        <taxon>Bacillati</taxon>
        <taxon>Actinomycetota</taxon>
        <taxon>Actinomycetes</taxon>
        <taxon>Pseudonocardiales</taxon>
        <taxon>Pseudonocardiaceae</taxon>
        <taxon>Actinokineospora</taxon>
    </lineage>
</organism>
<dbReference type="PIRSF" id="PIRSF006324">
    <property type="entry name" value="LeuE"/>
    <property type="match status" value="1"/>
</dbReference>
<comment type="caution">
    <text evidence="7">The sequence shown here is derived from an EMBL/GenBank/DDBJ whole genome shotgun (WGS) entry which is preliminary data.</text>
</comment>
<dbReference type="OrthoDB" id="3175972at2"/>
<evidence type="ECO:0000256" key="3">
    <source>
        <dbReference type="ARBA" id="ARBA00022692"/>
    </source>
</evidence>
<dbReference type="Pfam" id="PF01810">
    <property type="entry name" value="LysE"/>
    <property type="match status" value="1"/>
</dbReference>
<feature type="transmembrane region" description="Helical" evidence="6">
    <location>
        <begin position="40"/>
        <end position="68"/>
    </location>
</feature>
<protein>
    <submittedName>
        <fullName evidence="7">Threonine/homoserine/homoserine lactone efflux protein</fullName>
    </submittedName>
</protein>
<gene>
    <name evidence="7" type="ORF">CLV40_1244</name>
</gene>
<evidence type="ECO:0000256" key="4">
    <source>
        <dbReference type="ARBA" id="ARBA00022989"/>
    </source>
</evidence>
<keyword evidence="8" id="KW-1185">Reference proteome</keyword>
<evidence type="ECO:0000313" key="8">
    <source>
        <dbReference type="Proteomes" id="UP000239203"/>
    </source>
</evidence>
<keyword evidence="3 6" id="KW-0812">Transmembrane</keyword>
<dbReference type="GO" id="GO:0005886">
    <property type="term" value="C:plasma membrane"/>
    <property type="evidence" value="ECO:0007669"/>
    <property type="project" value="UniProtKB-SubCell"/>
</dbReference>
<evidence type="ECO:0000256" key="5">
    <source>
        <dbReference type="ARBA" id="ARBA00023136"/>
    </source>
</evidence>
<feature type="transmembrane region" description="Helical" evidence="6">
    <location>
        <begin position="74"/>
        <end position="95"/>
    </location>
</feature>
<name>A0A2S6GEW5_9PSEU</name>
<sequence>MSVSTLLTWTLIAALGVITPGIDTMLVLRHTLLGGRAAGLATVGGIAAGCVVWGAASLAGLTALLAASRAAYDAVRIAGAVYLVWLGGRAIWSSLPRNRKPGTDLPAPRSTRPLAALRAGMVTNLLNPKVGVFYISILPQFLPTGPASAAWGALLVAIHIGVSFVWFPVLILLATKARALLLRDRVRAWLDRVTATVLIGVGVKLATDA</sequence>
<proteinExistence type="predicted"/>
<dbReference type="EMBL" id="PTIX01000024">
    <property type="protein sequence ID" value="PPK63764.1"/>
    <property type="molecule type" value="Genomic_DNA"/>
</dbReference>